<dbReference type="RefSeq" id="WP_373654151.1">
    <property type="nucleotide sequence ID" value="NZ_JBGUAW010000001.1"/>
</dbReference>
<reference evidence="2 3" key="1">
    <citation type="submission" date="2024-08" db="EMBL/GenBank/DDBJ databases">
        <title>Whole-genome sequencing of halo(alkali)philic microorganisms from hypersaline lakes.</title>
        <authorList>
            <person name="Sorokin D.Y."/>
            <person name="Merkel A.Y."/>
            <person name="Messina E."/>
            <person name="Yakimov M."/>
        </authorList>
    </citation>
    <scope>NUCLEOTIDE SEQUENCE [LARGE SCALE GENOMIC DNA]</scope>
    <source>
        <strain evidence="2 3">Cl-TMA</strain>
    </source>
</reference>
<keyword evidence="1" id="KW-0732">Signal</keyword>
<dbReference type="EMBL" id="JBGUAW010000001">
    <property type="protein sequence ID" value="MFA9459361.1"/>
    <property type="molecule type" value="Genomic_DNA"/>
</dbReference>
<gene>
    <name evidence="2" type="ORF">ACERLL_00785</name>
</gene>
<feature type="chain" id="PRO_5047419480" evidence="1">
    <location>
        <begin position="22"/>
        <end position="122"/>
    </location>
</feature>
<feature type="signal peptide" evidence="1">
    <location>
        <begin position="1"/>
        <end position="21"/>
    </location>
</feature>
<evidence type="ECO:0000256" key="1">
    <source>
        <dbReference type="SAM" id="SignalP"/>
    </source>
</evidence>
<protein>
    <submittedName>
        <fullName evidence="2">Uncharacterized protein</fullName>
    </submittedName>
</protein>
<keyword evidence="3" id="KW-1185">Reference proteome</keyword>
<accession>A0ABV4TPZ8</accession>
<name>A0ABV4TPZ8_9GAMM</name>
<evidence type="ECO:0000313" key="3">
    <source>
        <dbReference type="Proteomes" id="UP001575181"/>
    </source>
</evidence>
<dbReference type="Proteomes" id="UP001575181">
    <property type="component" value="Unassembled WGS sequence"/>
</dbReference>
<evidence type="ECO:0000313" key="2">
    <source>
        <dbReference type="EMBL" id="MFA9459361.1"/>
    </source>
</evidence>
<comment type="caution">
    <text evidence="2">The sequence shown here is derived from an EMBL/GenBank/DDBJ whole genome shotgun (WGS) entry which is preliminary data.</text>
</comment>
<proteinExistence type="predicted"/>
<organism evidence="2 3">
    <name type="scientific">Thiohalorhabdus methylotrophus</name>
    <dbReference type="NCBI Taxonomy" id="3242694"/>
    <lineage>
        <taxon>Bacteria</taxon>
        <taxon>Pseudomonadati</taxon>
        <taxon>Pseudomonadota</taxon>
        <taxon>Gammaproteobacteria</taxon>
        <taxon>Thiohalorhabdales</taxon>
        <taxon>Thiohalorhabdaceae</taxon>
        <taxon>Thiohalorhabdus</taxon>
    </lineage>
</organism>
<sequence length="122" mass="11897">MNKKLAFALPLALGSPLVANAATTIDGTSGSTSKTGITTSTLSNLRSGASVDIQVSSGVILKVEDGTASNVGASDIAVTSCHEGGSAAYFGDTGGGSIQKDADFGTGKCTSSNLGYDTVSSG</sequence>